<comment type="caution">
    <text evidence="2">The sequence shown here is derived from an EMBL/GenBank/DDBJ whole genome shotgun (WGS) entry which is preliminary data.</text>
</comment>
<protein>
    <submittedName>
        <fullName evidence="2">Uncharacterized protein</fullName>
    </submittedName>
</protein>
<evidence type="ECO:0000256" key="1">
    <source>
        <dbReference type="SAM" id="MobiDB-lite"/>
    </source>
</evidence>
<proteinExistence type="predicted"/>
<organism evidence="2 3">
    <name type="scientific">Mycena belliarum</name>
    <dbReference type="NCBI Taxonomy" id="1033014"/>
    <lineage>
        <taxon>Eukaryota</taxon>
        <taxon>Fungi</taxon>
        <taxon>Dikarya</taxon>
        <taxon>Basidiomycota</taxon>
        <taxon>Agaricomycotina</taxon>
        <taxon>Agaricomycetes</taxon>
        <taxon>Agaricomycetidae</taxon>
        <taxon>Agaricales</taxon>
        <taxon>Marasmiineae</taxon>
        <taxon>Mycenaceae</taxon>
        <taxon>Mycena</taxon>
    </lineage>
</organism>
<feature type="region of interest" description="Disordered" evidence="1">
    <location>
        <begin position="100"/>
        <end position="198"/>
    </location>
</feature>
<sequence length="367" mass="39722">MVTPPKTKFLELTRPSARALHAYGSILPDSLKPIDVDVAKLCKHKEMYTFSLNLGDRSPAKAAQVMAHTRCQECTRKYISLNNPTPQEQADFVEALADNNEETTPTRKARPPKNKKATEPAAKKVPAKSRQTKGSKETATTATATKVSSATLKTKAKGKPDDILPLKEMSTAAPQTKPKAKDGDTPPRKKVKTGSATVSPAVPSAAELSAAVPRNIKVYLYIQANTPAISSHVAVKDCRRFRFSATHLFQLSNAGGNPSTLYERYSPFRERFTSAEESGVLGVINLERSGSTLIYRQQGIQNSECPGLFALLMELHSLSDCIGGGSFPSFPEVREGEAGPGPSTMKRRLAEVAADSDYEDEPASDSE</sequence>
<feature type="region of interest" description="Disordered" evidence="1">
    <location>
        <begin position="329"/>
        <end position="367"/>
    </location>
</feature>
<keyword evidence="3" id="KW-1185">Reference proteome</keyword>
<reference evidence="2" key="1">
    <citation type="submission" date="2023-03" db="EMBL/GenBank/DDBJ databases">
        <title>Massive genome expansion in bonnet fungi (Mycena s.s.) driven by repeated elements and novel gene families across ecological guilds.</title>
        <authorList>
            <consortium name="Lawrence Berkeley National Laboratory"/>
            <person name="Harder C.B."/>
            <person name="Miyauchi S."/>
            <person name="Viragh M."/>
            <person name="Kuo A."/>
            <person name="Thoen E."/>
            <person name="Andreopoulos B."/>
            <person name="Lu D."/>
            <person name="Skrede I."/>
            <person name="Drula E."/>
            <person name="Henrissat B."/>
            <person name="Morin E."/>
            <person name="Kohler A."/>
            <person name="Barry K."/>
            <person name="LaButti K."/>
            <person name="Morin E."/>
            <person name="Salamov A."/>
            <person name="Lipzen A."/>
            <person name="Mereny Z."/>
            <person name="Hegedus B."/>
            <person name="Baldrian P."/>
            <person name="Stursova M."/>
            <person name="Weitz H."/>
            <person name="Taylor A."/>
            <person name="Grigoriev I.V."/>
            <person name="Nagy L.G."/>
            <person name="Martin F."/>
            <person name="Kauserud H."/>
        </authorList>
    </citation>
    <scope>NUCLEOTIDE SEQUENCE</scope>
    <source>
        <strain evidence="2">CBHHK173m</strain>
    </source>
</reference>
<feature type="compositionally biased region" description="Low complexity" evidence="1">
    <location>
        <begin position="137"/>
        <end position="153"/>
    </location>
</feature>
<evidence type="ECO:0000313" key="2">
    <source>
        <dbReference type="EMBL" id="KAJ7083170.1"/>
    </source>
</evidence>
<dbReference type="Proteomes" id="UP001222325">
    <property type="component" value="Unassembled WGS sequence"/>
</dbReference>
<evidence type="ECO:0000313" key="3">
    <source>
        <dbReference type="Proteomes" id="UP001222325"/>
    </source>
</evidence>
<feature type="compositionally biased region" description="Acidic residues" evidence="1">
    <location>
        <begin position="354"/>
        <end position="367"/>
    </location>
</feature>
<dbReference type="EMBL" id="JARJCN010000042">
    <property type="protein sequence ID" value="KAJ7083170.1"/>
    <property type="molecule type" value="Genomic_DNA"/>
</dbReference>
<accession>A0AAD6U375</accession>
<name>A0AAD6U375_9AGAR</name>
<gene>
    <name evidence="2" type="ORF">B0H15DRAFT_851526</name>
</gene>
<dbReference type="AlphaFoldDB" id="A0AAD6U375"/>